<dbReference type="AlphaFoldDB" id="A0A8J8B3W9"/>
<dbReference type="NCBIfam" id="TIGR03270">
    <property type="entry name" value="methan_mark_4"/>
    <property type="match status" value="1"/>
</dbReference>
<evidence type="ECO:0000256" key="2">
    <source>
        <dbReference type="ARBA" id="ARBA00022603"/>
    </source>
</evidence>
<dbReference type="RefSeq" id="WP_211529677.1">
    <property type="nucleotide sequence ID" value="NZ_JWHL01000001.1"/>
</dbReference>
<dbReference type="OrthoDB" id="53227at2157"/>
<gene>
    <name evidence="4" type="ORF">RJ53_00660</name>
</gene>
<protein>
    <submittedName>
        <fullName evidence="4">Phosphotransacetylase</fullName>
    </submittedName>
</protein>
<reference evidence="4" key="1">
    <citation type="submission" date="2014-12" db="EMBL/GenBank/DDBJ databases">
        <authorList>
            <person name="Huang H.-H."/>
            <person name="Chen S.-C."/>
            <person name="Lai M.-C."/>
        </authorList>
    </citation>
    <scope>NUCLEOTIDE SEQUENCE</scope>
    <source>
        <strain evidence="4">K1F9705b</strain>
    </source>
</reference>
<dbReference type="GO" id="GO:0008168">
    <property type="term" value="F:methyltransferase activity"/>
    <property type="evidence" value="ECO:0007669"/>
    <property type="project" value="UniProtKB-KW"/>
</dbReference>
<dbReference type="InterPro" id="IPR016764">
    <property type="entry name" value="MeTrfase_MtxX_xsu"/>
</dbReference>
<proteinExistence type="inferred from homology"/>
<organism evidence="4 5">
    <name type="scientific">Methanocalculus chunghsingensis</name>
    <dbReference type="NCBI Taxonomy" id="156457"/>
    <lineage>
        <taxon>Archaea</taxon>
        <taxon>Methanobacteriati</taxon>
        <taxon>Methanobacteriota</taxon>
        <taxon>Stenosarchaea group</taxon>
        <taxon>Methanomicrobia</taxon>
        <taxon>Methanomicrobiales</taxon>
        <taxon>Methanocalculaceae</taxon>
        <taxon>Methanocalculus</taxon>
    </lineage>
</organism>
<evidence type="ECO:0000256" key="1">
    <source>
        <dbReference type="ARBA" id="ARBA00009125"/>
    </source>
</evidence>
<accession>A0A8J8B3W9</accession>
<keyword evidence="2" id="KW-0489">Methyltransferase</keyword>
<evidence type="ECO:0000313" key="4">
    <source>
        <dbReference type="EMBL" id="MBR1368081.1"/>
    </source>
</evidence>
<keyword evidence="3" id="KW-0808">Transferase</keyword>
<keyword evidence="5" id="KW-1185">Reference proteome</keyword>
<dbReference type="EMBL" id="JWHL01000001">
    <property type="protein sequence ID" value="MBR1368081.1"/>
    <property type="molecule type" value="Genomic_DNA"/>
</dbReference>
<sequence>MIQIGIGLAEPNEHLIHAVEGAAAEGTRVIVFAPRSMEPSPGITYRLSDSPESDLIDALMQGQIDGAVRGTLPANSTLRYLRDASGVDHLERIALLETVDGRKFLLTPVGIDEGSTIRSRINLVQSAKRLAEQIGMNRRVAILSGGRLGDLGRNPDVDRSLAEAELIARLTGGDHCEILIEDAVGEYGIIIAPDGISGNLIFRTLILLGSGTGHGAPVVNIDVPFVDTSRATESFGNAIRLAKNLIRRK</sequence>
<evidence type="ECO:0000256" key="3">
    <source>
        <dbReference type="ARBA" id="ARBA00022679"/>
    </source>
</evidence>
<dbReference type="GO" id="GO:0032259">
    <property type="term" value="P:methylation"/>
    <property type="evidence" value="ECO:0007669"/>
    <property type="project" value="UniProtKB-KW"/>
</dbReference>
<dbReference type="Proteomes" id="UP000730161">
    <property type="component" value="Unassembled WGS sequence"/>
</dbReference>
<dbReference type="SUPFAM" id="SSF53659">
    <property type="entry name" value="Isocitrate/Isopropylmalate dehydrogenase-like"/>
    <property type="match status" value="1"/>
</dbReference>
<comment type="caution">
    <text evidence="4">The sequence shown here is derived from an EMBL/GenBank/DDBJ whole genome shotgun (WGS) entry which is preliminary data.</text>
</comment>
<evidence type="ECO:0000313" key="5">
    <source>
        <dbReference type="Proteomes" id="UP000730161"/>
    </source>
</evidence>
<name>A0A8J8B3W9_9EURY</name>
<comment type="similarity">
    <text evidence="1">Belongs to the MtxX family.</text>
</comment>